<dbReference type="EMBL" id="CAICTM010000292">
    <property type="protein sequence ID" value="CAB9507126.1"/>
    <property type="molecule type" value="Genomic_DNA"/>
</dbReference>
<reference evidence="1" key="1">
    <citation type="submission" date="2020-06" db="EMBL/GenBank/DDBJ databases">
        <authorList>
            <consortium name="Plant Systems Biology data submission"/>
        </authorList>
    </citation>
    <scope>NUCLEOTIDE SEQUENCE</scope>
    <source>
        <strain evidence="1">D6</strain>
    </source>
</reference>
<evidence type="ECO:0000313" key="1">
    <source>
        <dbReference type="EMBL" id="CAB9507126.1"/>
    </source>
</evidence>
<sequence>MQPADFAQQELPLLYKTKSIKRLDPNTYVFHCTTRNDAGGRCNRNMLVVASDTEGGELSLIDPLRITEEGERKLRKLGTVTRIIRLGPTMHAAEEDSYYLNNFPNCQRWAPGEFLNSLDLPVDFKMTESGQTPFPLCKVFIFKETAHPEAALLLYRDGKHGNLLVTGECLQHQLDNEFVNMPVVAKFKLAGLLESDIVVSQQWLKVMMPTATAVAKTKYGGNYKDSRTNRPRMRRMSSLSGSQKAIRGDFMRLLGMNFQRMLSTSGNVVKYGAKKGAVLAVEYAFPLWERSTRGM</sequence>
<proteinExistence type="predicted"/>
<protein>
    <submittedName>
        <fullName evidence="1">Uncharacterized protein</fullName>
    </submittedName>
</protein>
<dbReference type="AlphaFoldDB" id="A0A9N8DR81"/>
<accession>A0A9N8DR81</accession>
<keyword evidence="2" id="KW-1185">Reference proteome</keyword>
<organism evidence="1 2">
    <name type="scientific">Seminavis robusta</name>
    <dbReference type="NCBI Taxonomy" id="568900"/>
    <lineage>
        <taxon>Eukaryota</taxon>
        <taxon>Sar</taxon>
        <taxon>Stramenopiles</taxon>
        <taxon>Ochrophyta</taxon>
        <taxon>Bacillariophyta</taxon>
        <taxon>Bacillariophyceae</taxon>
        <taxon>Bacillariophycidae</taxon>
        <taxon>Naviculales</taxon>
        <taxon>Naviculaceae</taxon>
        <taxon>Seminavis</taxon>
    </lineage>
</organism>
<evidence type="ECO:0000313" key="2">
    <source>
        <dbReference type="Proteomes" id="UP001153069"/>
    </source>
</evidence>
<comment type="caution">
    <text evidence="1">The sequence shown here is derived from an EMBL/GenBank/DDBJ whole genome shotgun (WGS) entry which is preliminary data.</text>
</comment>
<dbReference type="OrthoDB" id="52089at2759"/>
<dbReference type="Proteomes" id="UP001153069">
    <property type="component" value="Unassembled WGS sequence"/>
</dbReference>
<name>A0A9N8DR81_9STRA</name>
<gene>
    <name evidence="1" type="ORF">SEMRO_293_G110050.1</name>
</gene>